<accession>A0A919YI59</accession>
<dbReference type="RefSeq" id="WP_213512999.1">
    <property type="nucleotide sequence ID" value="NZ_BOSE01000001.1"/>
</dbReference>
<feature type="domain" description="Carboxymuconolactone decarboxylase-like" evidence="1">
    <location>
        <begin position="134"/>
        <end position="213"/>
    </location>
</feature>
<dbReference type="PANTHER" id="PTHR33930">
    <property type="entry name" value="ALKYL HYDROPEROXIDE REDUCTASE AHPD"/>
    <property type="match status" value="1"/>
</dbReference>
<dbReference type="Proteomes" id="UP000683139">
    <property type="component" value="Unassembled WGS sequence"/>
</dbReference>
<reference evidence="2" key="1">
    <citation type="submission" date="2021-03" db="EMBL/GenBank/DDBJ databases">
        <title>Antimicrobial resistance genes in bacteria isolated from Japanese honey, and their potential for conferring macrolide and lincosamide resistance in the American foulbrood pathogen Paenibacillus larvae.</title>
        <authorList>
            <person name="Okamoto M."/>
            <person name="Kumagai M."/>
            <person name="Kanamori H."/>
            <person name="Takamatsu D."/>
        </authorList>
    </citation>
    <scope>NUCLEOTIDE SEQUENCE</scope>
    <source>
        <strain evidence="2">J40TS1</strain>
    </source>
</reference>
<keyword evidence="3" id="KW-1185">Reference proteome</keyword>
<comment type="caution">
    <text evidence="2">The sequence shown here is derived from an EMBL/GenBank/DDBJ whole genome shotgun (WGS) entry which is preliminary data.</text>
</comment>
<dbReference type="Pfam" id="PF02627">
    <property type="entry name" value="CMD"/>
    <property type="match status" value="2"/>
</dbReference>
<sequence>MSNSLYTRKSPSFSAKLVELAPESFQAFGEFNKHALGAGALSVKTKELIAVAAAHITGCPYCIEAHVGKAKGENAEFQELLEAIIVATAVSAHSTFYNASNAWNAYAGSAGDELYPRSNLQLIEKLEETNEEQYTLFAAYVNTALKPKLVSAKEKLLIAVGSAHITGNPYSLELFTQKAKEEGITLQEITETILVATALKAGSALAHRVNALEAYERS</sequence>
<dbReference type="EMBL" id="BOSE01000001">
    <property type="protein sequence ID" value="GIP14807.1"/>
    <property type="molecule type" value="Genomic_DNA"/>
</dbReference>
<organism evidence="2 3">
    <name type="scientific">Paenibacillus montaniterrae</name>
    <dbReference type="NCBI Taxonomy" id="429341"/>
    <lineage>
        <taxon>Bacteria</taxon>
        <taxon>Bacillati</taxon>
        <taxon>Bacillota</taxon>
        <taxon>Bacilli</taxon>
        <taxon>Bacillales</taxon>
        <taxon>Paenibacillaceae</taxon>
        <taxon>Paenibacillus</taxon>
    </lineage>
</organism>
<gene>
    <name evidence="2" type="ORF">J40TS1_04490</name>
</gene>
<dbReference type="InterPro" id="IPR029032">
    <property type="entry name" value="AhpD-like"/>
</dbReference>
<dbReference type="SUPFAM" id="SSF69118">
    <property type="entry name" value="AhpD-like"/>
    <property type="match status" value="2"/>
</dbReference>
<dbReference type="NCBIfam" id="TIGR00778">
    <property type="entry name" value="ahpD_dom"/>
    <property type="match status" value="1"/>
</dbReference>
<protein>
    <recommendedName>
        <fullName evidence="1">Carboxymuconolactone decarboxylase-like domain-containing protein</fullName>
    </recommendedName>
</protein>
<evidence type="ECO:0000259" key="1">
    <source>
        <dbReference type="Pfam" id="PF02627"/>
    </source>
</evidence>
<dbReference type="GO" id="GO:0051920">
    <property type="term" value="F:peroxiredoxin activity"/>
    <property type="evidence" value="ECO:0007669"/>
    <property type="project" value="InterPro"/>
</dbReference>
<dbReference type="AlphaFoldDB" id="A0A919YI59"/>
<dbReference type="InterPro" id="IPR004675">
    <property type="entry name" value="AhpD_core"/>
</dbReference>
<dbReference type="Gene3D" id="1.20.1290.10">
    <property type="entry name" value="AhpD-like"/>
    <property type="match status" value="2"/>
</dbReference>
<evidence type="ECO:0000313" key="3">
    <source>
        <dbReference type="Proteomes" id="UP000683139"/>
    </source>
</evidence>
<dbReference type="PANTHER" id="PTHR33930:SF8">
    <property type="entry name" value="4-CARBOXYMUCONOLACTONE DECARBOXYLASE"/>
    <property type="match status" value="1"/>
</dbReference>
<evidence type="ECO:0000313" key="2">
    <source>
        <dbReference type="EMBL" id="GIP14807.1"/>
    </source>
</evidence>
<feature type="domain" description="Carboxymuconolactone decarboxylase-like" evidence="1">
    <location>
        <begin position="22"/>
        <end position="103"/>
    </location>
</feature>
<proteinExistence type="predicted"/>
<name>A0A919YI59_9BACL</name>
<dbReference type="InterPro" id="IPR003779">
    <property type="entry name" value="CMD-like"/>
</dbReference>